<dbReference type="Gene3D" id="1.10.150.310">
    <property type="entry name" value="Tex RuvX-like domain-like"/>
    <property type="match status" value="1"/>
</dbReference>
<evidence type="ECO:0000259" key="2">
    <source>
        <dbReference type="SMART" id="SM00278"/>
    </source>
</evidence>
<comment type="caution">
    <text evidence="3">The sequence shown here is derived from an EMBL/GenBank/DDBJ whole genome shotgun (WGS) entry which is preliminary data.</text>
</comment>
<organism evidence="3 4">
    <name type="scientific">Evansella vedderi</name>
    <dbReference type="NCBI Taxonomy" id="38282"/>
    <lineage>
        <taxon>Bacteria</taxon>
        <taxon>Bacillati</taxon>
        <taxon>Bacillota</taxon>
        <taxon>Bacilli</taxon>
        <taxon>Bacillales</taxon>
        <taxon>Bacillaceae</taxon>
        <taxon>Evansella</taxon>
    </lineage>
</organism>
<reference evidence="3 4" key="1">
    <citation type="submission" date="2023-07" db="EMBL/GenBank/DDBJ databases">
        <title>Genomic Encyclopedia of Type Strains, Phase IV (KMG-IV): sequencing the most valuable type-strain genomes for metagenomic binning, comparative biology and taxonomic classification.</title>
        <authorList>
            <person name="Goeker M."/>
        </authorList>
    </citation>
    <scope>NUCLEOTIDE SEQUENCE [LARGE SCALE GENOMIC DNA]</scope>
    <source>
        <strain evidence="3 4">DSM 9768</strain>
    </source>
</reference>
<name>A0ABT9ZT07_9BACI</name>
<dbReference type="InterPro" id="IPR003583">
    <property type="entry name" value="Hlx-hairpin-Hlx_DNA-bd_motif"/>
</dbReference>
<feature type="transmembrane region" description="Helical" evidence="1">
    <location>
        <begin position="24"/>
        <end position="45"/>
    </location>
</feature>
<accession>A0ABT9ZT07</accession>
<dbReference type="InterPro" id="IPR010994">
    <property type="entry name" value="RuvA_2-like"/>
</dbReference>
<dbReference type="InterPro" id="IPR051675">
    <property type="entry name" value="Endo/Exo/Phosphatase_dom_1"/>
</dbReference>
<dbReference type="InterPro" id="IPR004509">
    <property type="entry name" value="Competence_ComEA_HhH"/>
</dbReference>
<dbReference type="SMART" id="SM00278">
    <property type="entry name" value="HhH1"/>
    <property type="match status" value="2"/>
</dbReference>
<feature type="domain" description="Helix-hairpin-helix DNA-binding motif class 1" evidence="2">
    <location>
        <begin position="167"/>
        <end position="186"/>
    </location>
</feature>
<proteinExistence type="predicted"/>
<dbReference type="Gene3D" id="3.10.560.10">
    <property type="entry name" value="Outer membrane lipoprotein wza domain like"/>
    <property type="match status" value="1"/>
</dbReference>
<dbReference type="EMBL" id="JAUSUG010000005">
    <property type="protein sequence ID" value="MDQ0254329.1"/>
    <property type="molecule type" value="Genomic_DNA"/>
</dbReference>
<keyword evidence="1" id="KW-0472">Membrane</keyword>
<keyword evidence="4" id="KW-1185">Reference proteome</keyword>
<dbReference type="Proteomes" id="UP001230005">
    <property type="component" value="Unassembled WGS sequence"/>
</dbReference>
<dbReference type="PANTHER" id="PTHR21180:SF32">
    <property type="entry name" value="ENDONUCLEASE_EXONUCLEASE_PHOSPHATASE FAMILY DOMAIN-CONTAINING PROTEIN 1"/>
    <property type="match status" value="1"/>
</dbReference>
<evidence type="ECO:0000313" key="4">
    <source>
        <dbReference type="Proteomes" id="UP001230005"/>
    </source>
</evidence>
<evidence type="ECO:0000256" key="1">
    <source>
        <dbReference type="SAM" id="Phobius"/>
    </source>
</evidence>
<dbReference type="PANTHER" id="PTHR21180">
    <property type="entry name" value="ENDONUCLEASE/EXONUCLEASE/PHOSPHATASE FAMILY DOMAIN-CONTAINING PROTEIN 1"/>
    <property type="match status" value="1"/>
</dbReference>
<feature type="domain" description="Helix-hairpin-helix DNA-binding motif class 1" evidence="2">
    <location>
        <begin position="197"/>
        <end position="216"/>
    </location>
</feature>
<keyword evidence="1" id="KW-0812">Transmembrane</keyword>
<keyword evidence="1" id="KW-1133">Transmembrane helix</keyword>
<dbReference type="SUPFAM" id="SSF47781">
    <property type="entry name" value="RuvA domain 2-like"/>
    <property type="match status" value="1"/>
</dbReference>
<dbReference type="Pfam" id="PF12836">
    <property type="entry name" value="HHH_3"/>
    <property type="match status" value="1"/>
</dbReference>
<sequence length="220" mass="24953">MKKKTEYELDEVKGMGFLSNSIKWQVIFAVILSFFVGGLLIFFILGEGRESEEEEWILPWEEVKEEKSDSLQASSMEKIFVDIKGEVIYPGIYEIEEGGRVFQAIDKAGGFTELAEERVINLAEKCYDEMVIYVPSKEEFEGGGMINYSQSSNSQDDRIRINQATPMELTKLPGIGPAKAEAIIRYREENGPFRNVEELVNVPGIGEKTLENIKDLIKVH</sequence>
<dbReference type="RefSeq" id="WP_307324137.1">
    <property type="nucleotide sequence ID" value="NZ_JAUSUG010000005.1"/>
</dbReference>
<evidence type="ECO:0000313" key="3">
    <source>
        <dbReference type="EMBL" id="MDQ0254329.1"/>
    </source>
</evidence>
<dbReference type="NCBIfam" id="TIGR00426">
    <property type="entry name" value="competence protein ComEA helix-hairpin-helix repeat region"/>
    <property type="match status" value="1"/>
</dbReference>
<gene>
    <name evidence="3" type="ORF">J2S74_001704</name>
</gene>
<dbReference type="InterPro" id="IPR019554">
    <property type="entry name" value="Soluble_ligand-bd"/>
</dbReference>
<protein>
    <submittedName>
        <fullName evidence="3">Competence protein ComEA</fullName>
    </submittedName>
</protein>
<dbReference type="Pfam" id="PF10531">
    <property type="entry name" value="SLBB"/>
    <property type="match status" value="1"/>
</dbReference>